<gene>
    <name evidence="1" type="ORF">EP51_44215</name>
</gene>
<dbReference type="EMBL" id="CP008950">
    <property type="protein sequence ID" value="AII11075.1"/>
    <property type="molecule type" value="Genomic_DNA"/>
</dbReference>
<name>A0A076EYK4_RHOOP</name>
<dbReference type="AlphaFoldDB" id="A0A076EYK4"/>
<protein>
    <submittedName>
        <fullName evidence="1">Uncharacterized protein</fullName>
    </submittedName>
</protein>
<dbReference type="Proteomes" id="UP000028488">
    <property type="component" value="Plasmid pPDG3"/>
</dbReference>
<geneLocation type="plasmid" evidence="1 2">
    <name>pPDG3</name>
</geneLocation>
<keyword evidence="1" id="KW-0614">Plasmid</keyword>
<sequence>MTTRADIPDRGQFLEAQGREFRHAYYELVRNYGEAFLDYICAYDGTYGMVNTVPTDSQRSVIGELFDLMVSLQEVPIDDSKRRIATARQLGGYVDDLGTSRGAAWHERCGGRVPDTRDDGTVEAAFRILARDLLGFRLIDGSTHISAVLGQHPVAAALFERFTDDDPLAAMFRDAAANSASADSSWRGRYPRSAALLPLWSDGQQSTLKFESIPGIILMDARVQKYAASNVVGPVQEATIANLDLARQLSLGETITVPTYVGLSGIRLSDDVEHIGLEGIRLRRSTPLDPGCLNGTTRVWTIGEIDTELKYLHNEVQASAGPDGRANVRIPDRTHEHTDIIDGHRRNMASKLERLRFALLLSSGVDDALASTEVFTTTDNPMTGSWAQLPSDLPHNAQAREISAAVAQELDEWLPKVSDLPDQLLLPMRRLLRAAAERGDPVDSLVDAVVCWEGLFGAETEIRFQVTGAMSVLLEPSIEQRQVLYKELGDLYSLRSRIVHGAVDVGAKKFSPKEAAAHAQRSVAVGISAFREVLSRPDLIEAKKSRERSQRILLGF</sequence>
<reference evidence="1 2" key="1">
    <citation type="submission" date="2014-07" db="EMBL/GenBank/DDBJ databases">
        <title>Genome Sequence of Rhodococcus opacus Strain R7, a Biodegrader of Mono- and Polycyclic Aromatic Hydrocarbons.</title>
        <authorList>
            <person name="Di Gennaro P."/>
            <person name="Zampolli J."/>
            <person name="Presti I."/>
            <person name="Cappelletti M."/>
            <person name="D'Ursi P."/>
            <person name="Orro A."/>
            <person name="Mezzelani A."/>
            <person name="Milanesi L."/>
        </authorList>
    </citation>
    <scope>NUCLEOTIDE SEQUENCE [LARGE SCALE GENOMIC DNA]</scope>
    <source>
        <strain evidence="1 2">R7</strain>
        <plasmid evidence="1">pPDG3</plasmid>
    </source>
</reference>
<accession>A0A076EYK4</accession>
<proteinExistence type="predicted"/>
<organism evidence="1 2">
    <name type="scientific">Rhodococcus opacus</name>
    <name type="common">Nocardia opaca</name>
    <dbReference type="NCBI Taxonomy" id="37919"/>
    <lineage>
        <taxon>Bacteria</taxon>
        <taxon>Bacillati</taxon>
        <taxon>Actinomycetota</taxon>
        <taxon>Actinomycetes</taxon>
        <taxon>Mycobacteriales</taxon>
        <taxon>Nocardiaceae</taxon>
        <taxon>Rhodococcus</taxon>
    </lineage>
</organism>
<evidence type="ECO:0000313" key="2">
    <source>
        <dbReference type="Proteomes" id="UP000028488"/>
    </source>
</evidence>
<evidence type="ECO:0000313" key="1">
    <source>
        <dbReference type="EMBL" id="AII11075.1"/>
    </source>
</evidence>